<dbReference type="EMBL" id="JABFCZ010000082">
    <property type="protein sequence ID" value="MBD1549787.1"/>
    <property type="molecule type" value="Genomic_DNA"/>
</dbReference>
<dbReference type="RefSeq" id="WP_328804253.1">
    <property type="nucleotide sequence ID" value="NZ_JABFCZ010000082.1"/>
</dbReference>
<dbReference type="GO" id="GO:0005886">
    <property type="term" value="C:plasma membrane"/>
    <property type="evidence" value="ECO:0007669"/>
    <property type="project" value="TreeGrafter"/>
</dbReference>
<gene>
    <name evidence="1" type="ORF">HK439_26400</name>
</gene>
<evidence type="ECO:0000313" key="2">
    <source>
        <dbReference type="Proteomes" id="UP000598467"/>
    </source>
</evidence>
<dbReference type="PANTHER" id="PTHR30092:SF0">
    <property type="entry name" value="INNER MEMBRANE PROTEIN CRED"/>
    <property type="match status" value="1"/>
</dbReference>
<dbReference type="PANTHER" id="PTHR30092">
    <property type="entry name" value="INNER MEMBRANE PROTEIN CRED"/>
    <property type="match status" value="1"/>
</dbReference>
<dbReference type="Pfam" id="PF06123">
    <property type="entry name" value="CreD"/>
    <property type="match status" value="1"/>
</dbReference>
<reference evidence="1" key="1">
    <citation type="submission" date="2020-05" db="EMBL/GenBank/DDBJ databases">
        <title>Identification of trans-AT polyketide cluster in two marine bacteria, producers of a novel glutaramide-containing polyketide sesbanimide D and analogs.</title>
        <authorList>
            <person name="Kacar D."/>
            <person name="Rodriguez P."/>
            <person name="Canedo L."/>
            <person name="Gonzalez E."/>
            <person name="Galan B."/>
            <person name="De La Calle F."/>
            <person name="Garcia J.L."/>
        </authorList>
    </citation>
    <scope>NUCLEOTIDE SEQUENCE</scope>
    <source>
        <strain evidence="1">PHM038</strain>
    </source>
</reference>
<sequence>MEGSWGGSQEINGPYLVVPFSETVTTMVDDKQKTATRWRRVVLFPEKLDATGDIKVEERKRSIYSLPVYKSRLDLKGRFAPPPAGAFEPREGGTIEIAADKAELVIAIGDIRAMKSDAAVTLDGARSVAFEPGMGELNVWPAPSARGNLKIALFSLRQRIRSRGRAPAKMEIRAVWSS</sequence>
<evidence type="ECO:0000313" key="1">
    <source>
        <dbReference type="EMBL" id="MBD1549787.1"/>
    </source>
</evidence>
<accession>A0A926S933</accession>
<dbReference type="AlphaFoldDB" id="A0A926S933"/>
<name>A0A926S933_9HYPH</name>
<organism evidence="1 2">
    <name type="scientific">Roseibium aggregatum</name>
    <dbReference type="NCBI Taxonomy" id="187304"/>
    <lineage>
        <taxon>Bacteria</taxon>
        <taxon>Pseudomonadati</taxon>
        <taxon>Pseudomonadota</taxon>
        <taxon>Alphaproteobacteria</taxon>
        <taxon>Hyphomicrobiales</taxon>
        <taxon>Stappiaceae</taxon>
        <taxon>Roseibium</taxon>
    </lineage>
</organism>
<protein>
    <submittedName>
        <fullName evidence="1">Uncharacterized protein</fullName>
    </submittedName>
</protein>
<comment type="caution">
    <text evidence="1">The sequence shown here is derived from an EMBL/GenBank/DDBJ whole genome shotgun (WGS) entry which is preliminary data.</text>
</comment>
<dbReference type="Proteomes" id="UP000598467">
    <property type="component" value="Unassembled WGS sequence"/>
</dbReference>
<proteinExistence type="predicted"/>
<dbReference type="InterPro" id="IPR010364">
    <property type="entry name" value="Uncharacterised_IM_CreD"/>
</dbReference>